<protein>
    <submittedName>
        <fullName evidence="3">Tripartite tricarboxylate transporter substrate binding protein</fullName>
    </submittedName>
</protein>
<accession>A0AAW5C7P1</accession>
<organism evidence="3 4">
    <name type="scientific">Enterocloster aldenensis</name>
    <dbReference type="NCBI Taxonomy" id="358742"/>
    <lineage>
        <taxon>Bacteria</taxon>
        <taxon>Bacillati</taxon>
        <taxon>Bacillota</taxon>
        <taxon>Clostridia</taxon>
        <taxon>Lachnospirales</taxon>
        <taxon>Lachnospiraceae</taxon>
        <taxon>Enterocloster</taxon>
    </lineage>
</organism>
<feature type="signal peptide" evidence="2">
    <location>
        <begin position="1"/>
        <end position="24"/>
    </location>
</feature>
<comment type="caution">
    <text evidence="3">The sequence shown here is derived from an EMBL/GenBank/DDBJ whole genome shotgun (WGS) entry which is preliminary data.</text>
</comment>
<dbReference type="EMBL" id="JAKNGE010000076">
    <property type="protein sequence ID" value="MCG4749517.1"/>
    <property type="molecule type" value="Genomic_DNA"/>
</dbReference>
<gene>
    <name evidence="3" type="ORF">L0N08_29395</name>
</gene>
<dbReference type="Proteomes" id="UP001299608">
    <property type="component" value="Unassembled WGS sequence"/>
</dbReference>
<proteinExistence type="inferred from homology"/>
<dbReference type="AlphaFoldDB" id="A0AAW5C7P1"/>
<dbReference type="PANTHER" id="PTHR42928">
    <property type="entry name" value="TRICARBOXYLATE-BINDING PROTEIN"/>
    <property type="match status" value="1"/>
</dbReference>
<dbReference type="PROSITE" id="PS51257">
    <property type="entry name" value="PROKAR_LIPOPROTEIN"/>
    <property type="match status" value="1"/>
</dbReference>
<keyword evidence="2" id="KW-0732">Signal</keyword>
<dbReference type="InterPro" id="IPR042100">
    <property type="entry name" value="Bug_dom1"/>
</dbReference>
<evidence type="ECO:0000256" key="1">
    <source>
        <dbReference type="ARBA" id="ARBA00006987"/>
    </source>
</evidence>
<dbReference type="Gene3D" id="3.40.190.150">
    <property type="entry name" value="Bordetella uptake gene, domain 1"/>
    <property type="match status" value="1"/>
</dbReference>
<evidence type="ECO:0000313" key="3">
    <source>
        <dbReference type="EMBL" id="MCG4749517.1"/>
    </source>
</evidence>
<dbReference type="InterPro" id="IPR005064">
    <property type="entry name" value="BUG"/>
</dbReference>
<feature type="chain" id="PRO_5043969323" evidence="2">
    <location>
        <begin position="25"/>
        <end position="92"/>
    </location>
</feature>
<feature type="non-terminal residue" evidence="3">
    <location>
        <position position="92"/>
    </location>
</feature>
<reference evidence="3" key="1">
    <citation type="submission" date="2022-01" db="EMBL/GenBank/DDBJ databases">
        <title>Collection of gut derived symbiotic bacterial strains cultured from healthy donors.</title>
        <authorList>
            <person name="Lin H."/>
            <person name="Kohout C."/>
            <person name="Waligurski E."/>
            <person name="Pamer E.G."/>
        </authorList>
    </citation>
    <scope>NUCLEOTIDE SEQUENCE</scope>
    <source>
        <strain evidence="3">DFI.6.55</strain>
    </source>
</reference>
<name>A0AAW5C7P1_9FIRM</name>
<sequence>MKKRVLGCVAAVAMMAAVMTGCNAGAKGEYPSQTVNFIVPYSAGGGTDLIVRALADAAKEDFPKSTSVENKTGGGGSIGMLYGANAKPDGYT</sequence>
<evidence type="ECO:0000313" key="4">
    <source>
        <dbReference type="Proteomes" id="UP001299608"/>
    </source>
</evidence>
<dbReference type="PANTHER" id="PTHR42928:SF5">
    <property type="entry name" value="BLR1237 PROTEIN"/>
    <property type="match status" value="1"/>
</dbReference>
<comment type="similarity">
    <text evidence="1">Belongs to the UPF0065 (bug) family.</text>
</comment>
<evidence type="ECO:0000256" key="2">
    <source>
        <dbReference type="SAM" id="SignalP"/>
    </source>
</evidence>